<comment type="similarity">
    <text evidence="1">Belongs to the nematode receptor-like protein sre family.</text>
</comment>
<comment type="caution">
    <text evidence="3">The sequence shown here is derived from an EMBL/GenBank/DDBJ whole genome shotgun (WGS) entry which is preliminary data.</text>
</comment>
<organism evidence="3 4">
    <name type="scientific">Steinernema hermaphroditum</name>
    <dbReference type="NCBI Taxonomy" id="289476"/>
    <lineage>
        <taxon>Eukaryota</taxon>
        <taxon>Metazoa</taxon>
        <taxon>Ecdysozoa</taxon>
        <taxon>Nematoda</taxon>
        <taxon>Chromadorea</taxon>
        <taxon>Rhabditida</taxon>
        <taxon>Tylenchina</taxon>
        <taxon>Panagrolaimomorpha</taxon>
        <taxon>Strongyloidoidea</taxon>
        <taxon>Steinernematidae</taxon>
        <taxon>Steinernema</taxon>
    </lineage>
</organism>
<evidence type="ECO:0000313" key="3">
    <source>
        <dbReference type="EMBL" id="KAK0409036.1"/>
    </source>
</evidence>
<dbReference type="Proteomes" id="UP001175271">
    <property type="component" value="Unassembled WGS sequence"/>
</dbReference>
<dbReference type="Pfam" id="PF03125">
    <property type="entry name" value="Sre"/>
    <property type="match status" value="1"/>
</dbReference>
<evidence type="ECO:0000256" key="1">
    <source>
        <dbReference type="ARBA" id="ARBA00006803"/>
    </source>
</evidence>
<keyword evidence="4" id="KW-1185">Reference proteome</keyword>
<dbReference type="Gene3D" id="1.20.1070.10">
    <property type="entry name" value="Rhodopsin 7-helix transmembrane proteins"/>
    <property type="match status" value="1"/>
</dbReference>
<dbReference type="SUPFAM" id="SSF81321">
    <property type="entry name" value="Family A G protein-coupled receptor-like"/>
    <property type="match status" value="1"/>
</dbReference>
<dbReference type="InterPro" id="IPR004151">
    <property type="entry name" value="7TM_GPCR_serpentine_rcpt_Sre"/>
</dbReference>
<keyword evidence="2" id="KW-0812">Transmembrane</keyword>
<feature type="transmembrane region" description="Helical" evidence="2">
    <location>
        <begin position="12"/>
        <end position="32"/>
    </location>
</feature>
<protein>
    <recommendedName>
        <fullName evidence="5">G-protein coupled receptors family 1 profile domain-containing protein</fullName>
    </recommendedName>
</protein>
<dbReference type="GO" id="GO:0016020">
    <property type="term" value="C:membrane"/>
    <property type="evidence" value="ECO:0007669"/>
    <property type="project" value="InterPro"/>
</dbReference>
<keyword evidence="2" id="KW-1133">Transmembrane helix</keyword>
<gene>
    <name evidence="3" type="ORF">QR680_004302</name>
</gene>
<accession>A0AA39LSZ3</accession>
<dbReference type="GO" id="GO:0007606">
    <property type="term" value="P:sensory perception of chemical stimulus"/>
    <property type="evidence" value="ECO:0007669"/>
    <property type="project" value="InterPro"/>
</dbReference>
<feature type="transmembrane region" description="Helical" evidence="2">
    <location>
        <begin position="253"/>
        <end position="276"/>
    </location>
</feature>
<dbReference type="InterPro" id="IPR052860">
    <property type="entry name" value="NRL-GPCR1"/>
</dbReference>
<evidence type="ECO:0000313" key="4">
    <source>
        <dbReference type="Proteomes" id="UP001175271"/>
    </source>
</evidence>
<feature type="transmembrane region" description="Helical" evidence="2">
    <location>
        <begin position="121"/>
        <end position="139"/>
    </location>
</feature>
<feature type="transmembrane region" description="Helical" evidence="2">
    <location>
        <begin position="44"/>
        <end position="68"/>
    </location>
</feature>
<keyword evidence="2" id="KW-0472">Membrane</keyword>
<evidence type="ECO:0000256" key="2">
    <source>
        <dbReference type="SAM" id="Phobius"/>
    </source>
</evidence>
<name>A0AA39LSZ3_9BILA</name>
<feature type="transmembrane region" description="Helical" evidence="2">
    <location>
        <begin position="80"/>
        <end position="101"/>
    </location>
</feature>
<reference evidence="3" key="1">
    <citation type="submission" date="2023-06" db="EMBL/GenBank/DDBJ databases">
        <title>Genomic analysis of the entomopathogenic nematode Steinernema hermaphroditum.</title>
        <authorList>
            <person name="Schwarz E.M."/>
            <person name="Heppert J.K."/>
            <person name="Baniya A."/>
            <person name="Schwartz H.T."/>
            <person name="Tan C.-H."/>
            <person name="Antoshechkin I."/>
            <person name="Sternberg P.W."/>
            <person name="Goodrich-Blair H."/>
            <person name="Dillman A.R."/>
        </authorList>
    </citation>
    <scope>NUCLEOTIDE SEQUENCE</scope>
    <source>
        <strain evidence="3">PS9179</strain>
        <tissue evidence="3">Whole animal</tissue>
    </source>
</reference>
<evidence type="ECO:0008006" key="5">
    <source>
        <dbReference type="Google" id="ProtNLM"/>
    </source>
</evidence>
<dbReference type="AlphaFoldDB" id="A0AA39LSZ3"/>
<dbReference type="EMBL" id="JAUCMV010000003">
    <property type="protein sequence ID" value="KAK0409036.1"/>
    <property type="molecule type" value="Genomic_DNA"/>
</dbReference>
<sequence length="336" mass="38993">MLPFVKVAYLDFVELFVDCVGPFLNIYFLILLRRTIFHMNLKILLGNFTLGLCLLTIFRIPLLLHTFYNFLADYSTLKDILSIAHNSCVILIMDGTILLAVERIIATVYAHKYEHSSYTHLTITSAVLLWVFNIGIAYMSQVRMNQSHVAGGQVVYSEGSMQIPFDLIILLTLNISSVAIFLVVFFIASYNKRQFRASTPDHQLTKRFQISENIRTARQLRKLMIANVIINSYIFITLYFLSLSRIRNFYTDLITSCYEFVVSLSCVLFPVILIWTHPRLKHTVWKHFARLGCRNVKIQATEQELTQTINNLPLIVRQDAAKQKELYFDELQKSWQ</sequence>
<feature type="transmembrane region" description="Helical" evidence="2">
    <location>
        <begin position="223"/>
        <end position="241"/>
    </location>
</feature>
<dbReference type="PANTHER" id="PTHR47521">
    <property type="entry name" value="SERPENTINE RECEPTOR, CLASS E (EPSILON)-RELATED"/>
    <property type="match status" value="1"/>
</dbReference>
<feature type="transmembrane region" description="Helical" evidence="2">
    <location>
        <begin position="167"/>
        <end position="188"/>
    </location>
</feature>
<proteinExistence type="inferred from homology"/>